<evidence type="ECO:0000256" key="5">
    <source>
        <dbReference type="ARBA" id="ARBA00022840"/>
    </source>
</evidence>
<keyword evidence="9" id="KW-1185">Reference proteome</keyword>
<evidence type="ECO:0000256" key="1">
    <source>
        <dbReference type="ARBA" id="ARBA00022490"/>
    </source>
</evidence>
<dbReference type="EC" id="6.2.1.3" evidence="7"/>
<proteinExistence type="predicted"/>
<accession>A0ABM0J450</accession>
<evidence type="ECO:0000313" key="10">
    <source>
        <dbReference type="RefSeq" id="XP_004714398.1"/>
    </source>
</evidence>
<keyword evidence="3" id="KW-0547">Nucleotide-binding</keyword>
<evidence type="ECO:0000259" key="8">
    <source>
        <dbReference type="Pfam" id="PF00501"/>
    </source>
</evidence>
<feature type="domain" description="AMP-dependent synthetase/ligase" evidence="8">
    <location>
        <begin position="43"/>
        <end position="461"/>
    </location>
</feature>
<sequence length="658" mass="73966">MLCMDLADQSFWTTKKDGQVRLRMEKNSLASESPVTVHDMFLDTATKFSNSIALCSKHRDGWQVLTYMEYYEECRKAAKAFLRLGLERFHSVGIIGVNSEEWVISSLGAIMAGGFSVGILTTDSAKTCQVIAENSKVQVIVVDGTVQLQKIQGFLKSIKAVVQYKEDIRAKLPNLYSWSAFLALAVNVSDEMLDHVIDSQKPNQCCTLVYSHTTSGPPKAIMLSHDNITWTTSAIVQSLSFNCPPEGQETMVSYLPLSCFSSQLFDVWVSIYVAGVLYFAEPDALRGSLLDTLREVRPTTFYGVPQVWDRMLDKMRTTQLAASGFRRKLDAWAMRLRLRIHARQMLGQERLPLCSCLARRLTFDPARRFLGLDQCRQLFNTGIGLPMDTLLYFLSLDIPICELYSLDECTGVHALGSPGEFRPTSCGKELPGTHTKIIKQEEEGTVGAVHVWGRHVFMGYLHNKASTQETLDAYGWLHTGDMGYLDEENFLYLSGNVQEMITLKSGEKINPLPMEERLKLLIPIARYVVLVGQDAPYLCALLTLKCQVNPESGEPRDALTTEAVGFCQHLKSTSTRLTDILYDGDPIITEFINQAVNKVNSEATEPNSKIIKWRILDTDFTMESGELGANTKVKRALVTKMYQAEIENFYEEDEEEED</sequence>
<dbReference type="Pfam" id="PF23562">
    <property type="entry name" value="AMP-binding_C_3"/>
    <property type="match status" value="1"/>
</dbReference>
<evidence type="ECO:0000256" key="2">
    <source>
        <dbReference type="ARBA" id="ARBA00022598"/>
    </source>
</evidence>
<dbReference type="PANTHER" id="PTHR43272">
    <property type="entry name" value="LONG-CHAIN-FATTY-ACID--COA LIGASE"/>
    <property type="match status" value="1"/>
</dbReference>
<reference evidence="10" key="1">
    <citation type="submission" date="2025-08" db="UniProtKB">
        <authorList>
            <consortium name="RefSeq"/>
        </authorList>
    </citation>
    <scope>IDENTIFICATION</scope>
</reference>
<evidence type="ECO:0000256" key="4">
    <source>
        <dbReference type="ARBA" id="ARBA00022832"/>
    </source>
</evidence>
<evidence type="ECO:0000256" key="6">
    <source>
        <dbReference type="ARBA" id="ARBA00024484"/>
    </source>
</evidence>
<dbReference type="InterPro" id="IPR042099">
    <property type="entry name" value="ANL_N_sf"/>
</dbReference>
<keyword evidence="4" id="KW-0443">Lipid metabolism</keyword>
<dbReference type="RefSeq" id="XP_004714398.1">
    <property type="nucleotide sequence ID" value="XM_004714341.1"/>
</dbReference>
<gene>
    <name evidence="10" type="primary">LOC101643665</name>
</gene>
<protein>
    <recommendedName>
        <fullName evidence="7">long-chain-fatty-acid--CoA ligase</fullName>
        <ecNumber evidence="7">6.2.1.3</ecNumber>
    </recommendedName>
</protein>
<dbReference type="Proteomes" id="UP000694863">
    <property type="component" value="Unplaced"/>
</dbReference>
<organism evidence="9 10">
    <name type="scientific">Echinops telfairi</name>
    <name type="common">Lesser hedgehog tenrec</name>
    <dbReference type="NCBI Taxonomy" id="9371"/>
    <lineage>
        <taxon>Eukaryota</taxon>
        <taxon>Metazoa</taxon>
        <taxon>Chordata</taxon>
        <taxon>Craniata</taxon>
        <taxon>Vertebrata</taxon>
        <taxon>Euteleostomi</taxon>
        <taxon>Mammalia</taxon>
        <taxon>Eutheria</taxon>
        <taxon>Afrotheria</taxon>
        <taxon>Tenrecidae</taxon>
        <taxon>Tenrecinae</taxon>
        <taxon>Echinops</taxon>
    </lineage>
</organism>
<comment type="catalytic activity">
    <reaction evidence="6">
        <text>a long-chain fatty acid + ATP + CoA = a long-chain fatty acyl-CoA + AMP + diphosphate</text>
        <dbReference type="Rhea" id="RHEA:15421"/>
        <dbReference type="ChEBI" id="CHEBI:30616"/>
        <dbReference type="ChEBI" id="CHEBI:33019"/>
        <dbReference type="ChEBI" id="CHEBI:57287"/>
        <dbReference type="ChEBI" id="CHEBI:57560"/>
        <dbReference type="ChEBI" id="CHEBI:83139"/>
        <dbReference type="ChEBI" id="CHEBI:456215"/>
        <dbReference type="EC" id="6.2.1.3"/>
    </reaction>
    <physiologicalReaction direction="left-to-right" evidence="6">
        <dbReference type="Rhea" id="RHEA:15422"/>
    </physiologicalReaction>
</comment>
<dbReference type="InterPro" id="IPR000873">
    <property type="entry name" value="AMP-dep_synth/lig_dom"/>
</dbReference>
<name>A0ABM0J450_ECHTE</name>
<evidence type="ECO:0000313" key="9">
    <source>
        <dbReference type="Proteomes" id="UP000694863"/>
    </source>
</evidence>
<evidence type="ECO:0000256" key="3">
    <source>
        <dbReference type="ARBA" id="ARBA00022741"/>
    </source>
</evidence>
<dbReference type="GeneID" id="101643665"/>
<evidence type="ECO:0000256" key="7">
    <source>
        <dbReference type="ARBA" id="ARBA00026121"/>
    </source>
</evidence>
<keyword evidence="2" id="KW-0436">Ligase</keyword>
<keyword evidence="1" id="KW-0963">Cytoplasm</keyword>
<keyword evidence="5" id="KW-0067">ATP-binding</keyword>
<dbReference type="SUPFAM" id="SSF56801">
    <property type="entry name" value="Acetyl-CoA synthetase-like"/>
    <property type="match status" value="1"/>
</dbReference>
<dbReference type="PANTHER" id="PTHR43272:SF101">
    <property type="entry name" value="ACYL-COA SYNTHETASE BUBBLEGUM FAMILY MEMBER 2-RELATED"/>
    <property type="match status" value="1"/>
</dbReference>
<keyword evidence="4" id="KW-0276">Fatty acid metabolism</keyword>
<dbReference type="Pfam" id="PF00501">
    <property type="entry name" value="AMP-binding"/>
    <property type="match status" value="1"/>
</dbReference>
<dbReference type="Gene3D" id="3.40.50.12780">
    <property type="entry name" value="N-terminal domain of ligase-like"/>
    <property type="match status" value="1"/>
</dbReference>